<name>A0A6A7RWB7_9PROT</name>
<dbReference type="InterPro" id="IPR036390">
    <property type="entry name" value="WH_DNA-bd_sf"/>
</dbReference>
<evidence type="ECO:0000313" key="2">
    <source>
        <dbReference type="Proteomes" id="UP000342300"/>
    </source>
</evidence>
<dbReference type="AlphaFoldDB" id="A0A6A7RWB7"/>
<dbReference type="Gene3D" id="1.10.10.10">
    <property type="entry name" value="Winged helix-like DNA-binding domain superfamily/Winged helix DNA-binding domain"/>
    <property type="match status" value="1"/>
</dbReference>
<reference evidence="1 2" key="1">
    <citation type="submission" date="2017-09" db="EMBL/GenBank/DDBJ databases">
        <title>Metagenomic Analysis Reveals Denitrifying Candidatus Accumulibacter and Flanking Population as a Source of N2O.</title>
        <authorList>
            <person name="Gao H."/>
            <person name="Mao Y."/>
            <person name="Zhao X."/>
            <person name="Liu W.-T."/>
            <person name="Zhang T."/>
            <person name="Wells G."/>
        </authorList>
    </citation>
    <scope>NUCLEOTIDE SEQUENCE [LARGE SCALE GENOMIC DNA]</scope>
    <source>
        <strain evidence="1">CANDO_2_IC</strain>
    </source>
</reference>
<protein>
    <submittedName>
        <fullName evidence="1">Uncharacterized protein</fullName>
    </submittedName>
</protein>
<comment type="caution">
    <text evidence="1">The sequence shown here is derived from an EMBL/GenBank/DDBJ whole genome shotgun (WGS) entry which is preliminary data.</text>
</comment>
<dbReference type="SUPFAM" id="SSF46785">
    <property type="entry name" value="Winged helix' DNA-binding domain"/>
    <property type="match status" value="1"/>
</dbReference>
<sequence>MNERILNVRVGQPVEDNLERAAAVMGALDHGEDTPPYFAVGFESTGQMLAVFTPKRWELLASLRQGGSMTIAELARRLGRNYKNVHSDVVKLTKWLAVEKDVQGRIFAPYSEIIVDVRLPEAVAA</sequence>
<proteinExistence type="predicted"/>
<gene>
    <name evidence="1" type="ORF">CRU78_15555</name>
</gene>
<evidence type="ECO:0000313" key="1">
    <source>
        <dbReference type="EMBL" id="MQM31847.1"/>
    </source>
</evidence>
<dbReference type="Pfam" id="PF25212">
    <property type="entry name" value="HVO_A0114"/>
    <property type="match status" value="1"/>
</dbReference>
<dbReference type="Proteomes" id="UP000342300">
    <property type="component" value="Unassembled WGS sequence"/>
</dbReference>
<accession>A0A6A7RWB7</accession>
<dbReference type="EMBL" id="PDHS01000392">
    <property type="protein sequence ID" value="MQM31847.1"/>
    <property type="molecule type" value="Genomic_DNA"/>
</dbReference>
<organism evidence="1 2">
    <name type="scientific">Candidatus Accumulibacter phosphatis</name>
    <dbReference type="NCBI Taxonomy" id="327160"/>
    <lineage>
        <taxon>Bacteria</taxon>
        <taxon>Pseudomonadati</taxon>
        <taxon>Pseudomonadota</taxon>
        <taxon>Betaproteobacteria</taxon>
        <taxon>Candidatus Accumulibacter</taxon>
    </lineage>
</organism>
<dbReference type="InterPro" id="IPR036388">
    <property type="entry name" value="WH-like_DNA-bd_sf"/>
</dbReference>